<dbReference type="NCBIfam" id="TIGR01771">
    <property type="entry name" value="L-LDH-NAD"/>
    <property type="match status" value="1"/>
</dbReference>
<keyword evidence="6 10" id="KW-0520">NAD</keyword>
<comment type="pathway">
    <text evidence="2">Fermentation; pyruvate fermentation to lactate; (S)-lactate from pyruvate: step 1/1.</text>
</comment>
<feature type="binding site" evidence="10">
    <location>
        <begin position="9"/>
        <end position="14"/>
    </location>
    <ligand>
        <name>NAD(+)</name>
        <dbReference type="ChEBI" id="CHEBI:57540"/>
    </ligand>
</feature>
<dbReference type="PROSITE" id="PS00064">
    <property type="entry name" value="L_LDH"/>
    <property type="match status" value="1"/>
</dbReference>
<comment type="caution">
    <text evidence="14">The sequence shown here is derived from an EMBL/GenBank/DDBJ whole genome shotgun (WGS) entry which is preliminary data.</text>
</comment>
<evidence type="ECO:0000259" key="12">
    <source>
        <dbReference type="Pfam" id="PF00056"/>
    </source>
</evidence>
<dbReference type="UniPathway" id="UPA00554">
    <property type="reaction ID" value="UER00611"/>
</dbReference>
<name>D5RLA5_9PROT</name>
<evidence type="ECO:0000256" key="9">
    <source>
        <dbReference type="PIRSR" id="PIRSR000102-1"/>
    </source>
</evidence>
<evidence type="ECO:0000256" key="6">
    <source>
        <dbReference type="ARBA" id="ARBA00023027"/>
    </source>
</evidence>
<protein>
    <recommendedName>
        <fullName evidence="4 8">L-lactate dehydrogenase</fullName>
        <ecNumber evidence="4 8">1.1.1.27</ecNumber>
    </recommendedName>
</protein>
<evidence type="ECO:0000259" key="13">
    <source>
        <dbReference type="Pfam" id="PF02866"/>
    </source>
</evidence>
<evidence type="ECO:0000256" key="8">
    <source>
        <dbReference type="NCBIfam" id="TIGR01771"/>
    </source>
</evidence>
<gene>
    <name evidence="14" type="primary">ldh</name>
    <name evidence="14" type="ORF">HMPREF0731_1866</name>
</gene>
<dbReference type="SUPFAM" id="SSF51735">
    <property type="entry name" value="NAD(P)-binding Rossmann-fold domains"/>
    <property type="match status" value="1"/>
</dbReference>
<dbReference type="EMBL" id="ADVL01000305">
    <property type="protein sequence ID" value="EFH11909.1"/>
    <property type="molecule type" value="Genomic_DNA"/>
</dbReference>
<dbReference type="PANTHER" id="PTHR43128">
    <property type="entry name" value="L-2-HYDROXYCARBOXYLATE DEHYDROGENASE (NAD(P)(+))"/>
    <property type="match status" value="1"/>
</dbReference>
<dbReference type="InterPro" id="IPR011304">
    <property type="entry name" value="L-lactate_DH"/>
</dbReference>
<proteinExistence type="inferred from homology"/>
<dbReference type="Pfam" id="PF02866">
    <property type="entry name" value="Ldh_1_C"/>
    <property type="match status" value="1"/>
</dbReference>
<dbReference type="PIRSF" id="PIRSF000102">
    <property type="entry name" value="Lac_mal_DH"/>
    <property type="match status" value="1"/>
</dbReference>
<feature type="active site" description="Proton acceptor" evidence="9">
    <location>
        <position position="174"/>
    </location>
</feature>
<evidence type="ECO:0000256" key="10">
    <source>
        <dbReference type="PIRSR" id="PIRSR000102-3"/>
    </source>
</evidence>
<evidence type="ECO:0000256" key="4">
    <source>
        <dbReference type="ARBA" id="ARBA00012967"/>
    </source>
</evidence>
<evidence type="ECO:0000256" key="5">
    <source>
        <dbReference type="ARBA" id="ARBA00023002"/>
    </source>
</evidence>
<dbReference type="Pfam" id="PF00056">
    <property type="entry name" value="Ldh_1_N"/>
    <property type="match status" value="1"/>
</dbReference>
<evidence type="ECO:0000313" key="15">
    <source>
        <dbReference type="Proteomes" id="UP000005324"/>
    </source>
</evidence>
<dbReference type="HOGENOM" id="CLU_045401_1_1_5"/>
<dbReference type="Gene3D" id="3.40.50.720">
    <property type="entry name" value="NAD(P)-binding Rossmann-like Domain"/>
    <property type="match status" value="1"/>
</dbReference>
<feature type="domain" description="Lactate/malate dehydrogenase N-terminal" evidence="12">
    <location>
        <begin position="5"/>
        <end position="141"/>
    </location>
</feature>
<dbReference type="SUPFAM" id="SSF56327">
    <property type="entry name" value="LDH C-terminal domain-like"/>
    <property type="match status" value="1"/>
</dbReference>
<accession>D5RLA5</accession>
<evidence type="ECO:0000256" key="11">
    <source>
        <dbReference type="RuleBase" id="RU003369"/>
    </source>
</evidence>
<dbReference type="GO" id="GO:0006089">
    <property type="term" value="P:lactate metabolic process"/>
    <property type="evidence" value="ECO:0007669"/>
    <property type="project" value="TreeGrafter"/>
</dbReference>
<dbReference type="Proteomes" id="UP000005324">
    <property type="component" value="Unassembled WGS sequence"/>
</dbReference>
<dbReference type="Gene3D" id="3.90.110.10">
    <property type="entry name" value="Lactate dehydrogenase/glycoside hydrolase, family 4, C-terminal"/>
    <property type="match status" value="1"/>
</dbReference>
<dbReference type="InterPro" id="IPR036291">
    <property type="entry name" value="NAD(P)-bd_dom_sf"/>
</dbReference>
<comment type="similarity">
    <text evidence="3">Belongs to the LDH/MDH superfamily. LDH family.</text>
</comment>
<evidence type="ECO:0000256" key="1">
    <source>
        <dbReference type="ARBA" id="ARBA00003966"/>
    </source>
</evidence>
<comment type="function">
    <text evidence="1">Catalyzes the reversible oxidation of malate to oxaloacetate.</text>
</comment>
<evidence type="ECO:0000256" key="3">
    <source>
        <dbReference type="ARBA" id="ARBA00006054"/>
    </source>
</evidence>
<evidence type="ECO:0000313" key="14">
    <source>
        <dbReference type="EMBL" id="EFH11909.1"/>
    </source>
</evidence>
<dbReference type="InterPro" id="IPR022383">
    <property type="entry name" value="Lactate/malate_DH_C"/>
</dbReference>
<dbReference type="GO" id="GO:0004459">
    <property type="term" value="F:L-lactate dehydrogenase (NAD+) activity"/>
    <property type="evidence" value="ECO:0007669"/>
    <property type="project" value="UniProtKB-UniRule"/>
</dbReference>
<evidence type="ECO:0000256" key="2">
    <source>
        <dbReference type="ARBA" id="ARBA00004843"/>
    </source>
</evidence>
<dbReference type="GO" id="GO:0005737">
    <property type="term" value="C:cytoplasm"/>
    <property type="evidence" value="ECO:0007669"/>
    <property type="project" value="UniProtKB-UniRule"/>
</dbReference>
<dbReference type="InterPro" id="IPR018177">
    <property type="entry name" value="L-lactate_DH_AS"/>
</dbReference>
<keyword evidence="15" id="KW-1185">Reference proteome</keyword>
<reference evidence="14 15" key="1">
    <citation type="submission" date="2010-04" db="EMBL/GenBank/DDBJ databases">
        <authorList>
            <person name="Qin X."/>
            <person name="Bachman B."/>
            <person name="Battles P."/>
            <person name="Bell A."/>
            <person name="Bess C."/>
            <person name="Bickham C."/>
            <person name="Chaboub L."/>
            <person name="Chen D."/>
            <person name="Coyle M."/>
            <person name="Deiros D.R."/>
            <person name="Dinh H."/>
            <person name="Forbes L."/>
            <person name="Fowler G."/>
            <person name="Francisco L."/>
            <person name="Fu Q."/>
            <person name="Gubbala S."/>
            <person name="Hale W."/>
            <person name="Han Y."/>
            <person name="Hemphill L."/>
            <person name="Highlander S.K."/>
            <person name="Hirani K."/>
            <person name="Hogues M."/>
            <person name="Jackson L."/>
            <person name="Jakkamsetti A."/>
            <person name="Javaid M."/>
            <person name="Jiang H."/>
            <person name="Korchina V."/>
            <person name="Kovar C."/>
            <person name="Lara F."/>
            <person name="Lee S."/>
            <person name="Mata R."/>
            <person name="Mathew T."/>
            <person name="Moen C."/>
            <person name="Morales K."/>
            <person name="Munidasa M."/>
            <person name="Nazareth L."/>
            <person name="Ngo R."/>
            <person name="Nguyen L."/>
            <person name="Okwuonu G."/>
            <person name="Ongeri F."/>
            <person name="Patil S."/>
            <person name="Petrosino J."/>
            <person name="Pham C."/>
            <person name="Pham P."/>
            <person name="Pu L.-L."/>
            <person name="Puazo M."/>
            <person name="Raj R."/>
            <person name="Reid J."/>
            <person name="Rouhana J."/>
            <person name="Saada N."/>
            <person name="Shang Y."/>
            <person name="Simmons D."/>
            <person name="Thornton R."/>
            <person name="Warren J."/>
            <person name="Weissenberger G."/>
            <person name="Zhang J."/>
            <person name="Zhang L."/>
            <person name="Zhou C."/>
            <person name="Zhu D."/>
            <person name="Muzny D."/>
            <person name="Worley K."/>
            <person name="Gibbs R."/>
        </authorList>
    </citation>
    <scope>NUCLEOTIDE SEQUENCE [LARGE SCALE GENOMIC DNA]</scope>
    <source>
        <strain evidence="14 15">ATCC 49957</strain>
    </source>
</reference>
<dbReference type="PRINTS" id="PR00086">
    <property type="entry name" value="LLDHDRGNASE"/>
</dbReference>
<dbReference type="InterPro" id="IPR001236">
    <property type="entry name" value="Lactate/malate_DH_N"/>
</dbReference>
<evidence type="ECO:0000256" key="7">
    <source>
        <dbReference type="ARBA" id="ARBA00049258"/>
    </source>
</evidence>
<dbReference type="GO" id="GO:0006096">
    <property type="term" value="P:glycolytic process"/>
    <property type="evidence" value="ECO:0007669"/>
    <property type="project" value="UniProtKB-UniRule"/>
</dbReference>
<dbReference type="InterPro" id="IPR015955">
    <property type="entry name" value="Lactate_DH/Glyco_Ohase_4_C"/>
</dbReference>
<keyword evidence="5 11" id="KW-0560">Oxidoreductase</keyword>
<dbReference type="OrthoDB" id="9802969at2"/>
<feature type="binding site" evidence="10">
    <location>
        <position position="94"/>
    </location>
    <ligand>
        <name>NAD(+)</name>
        <dbReference type="ChEBI" id="CHEBI:57540"/>
    </ligand>
</feature>
<dbReference type="PANTHER" id="PTHR43128:SF16">
    <property type="entry name" value="L-LACTATE DEHYDROGENASE"/>
    <property type="match status" value="1"/>
</dbReference>
<feature type="domain" description="Lactate/malate dehydrogenase C-terminal" evidence="13">
    <location>
        <begin position="145"/>
        <end position="312"/>
    </location>
</feature>
<organism evidence="14 15">
    <name type="scientific">Pseudoroseomonas cervicalis ATCC 49957</name>
    <dbReference type="NCBI Taxonomy" id="525371"/>
    <lineage>
        <taxon>Bacteria</taxon>
        <taxon>Pseudomonadati</taxon>
        <taxon>Pseudomonadota</taxon>
        <taxon>Alphaproteobacteria</taxon>
        <taxon>Acetobacterales</taxon>
        <taxon>Roseomonadaceae</taxon>
        <taxon>Roseomonas</taxon>
    </lineage>
</organism>
<feature type="binding site" evidence="10">
    <location>
        <position position="34"/>
    </location>
    <ligand>
        <name>NAD(+)</name>
        <dbReference type="ChEBI" id="CHEBI:57540"/>
    </ligand>
</feature>
<sequence length="318" mass="33076">MGALVGVIGAGQVGAAATYLLSATPGVSDIVLVDLDLARAAGEAADIGHAAAFGTSARVREGSYAELAGADLVVVTAGASLKPGQTRLELLHQNIRIVGQIIEQVLKVAPDTIFLFATNPVDVMPAVAVRHYGVKPGRAIGTGCTLDSIRFRDRLAHHLEVAAASVHAYVLGEHGDSEVLHWSSAQVGGVPILDFAAQRGKPIDAAMRAQIHEDVRTSAYRIKAGKGVSNFGIGGCIARLARAILMDERVVFPVSTYLPEFLGVRETCISLPHVLGEEGASAPIHPLLDEAERVALRSSAAVLSDTIANGLKVLSAPA</sequence>
<dbReference type="InterPro" id="IPR001557">
    <property type="entry name" value="L-lactate/malate_DH"/>
</dbReference>
<comment type="catalytic activity">
    <reaction evidence="7">
        <text>(S)-lactate + NAD(+) = pyruvate + NADH + H(+)</text>
        <dbReference type="Rhea" id="RHEA:23444"/>
        <dbReference type="ChEBI" id="CHEBI:15361"/>
        <dbReference type="ChEBI" id="CHEBI:15378"/>
        <dbReference type="ChEBI" id="CHEBI:16651"/>
        <dbReference type="ChEBI" id="CHEBI:57540"/>
        <dbReference type="ChEBI" id="CHEBI:57945"/>
        <dbReference type="EC" id="1.1.1.27"/>
    </reaction>
</comment>
<dbReference type="AlphaFoldDB" id="D5RLA5"/>
<dbReference type="EC" id="1.1.1.27" evidence="4 8"/>